<evidence type="ECO:0000313" key="2">
    <source>
        <dbReference type="Proteomes" id="UP000664991"/>
    </source>
</evidence>
<dbReference type="EMBL" id="JAEMGP010000009">
    <property type="protein sequence ID" value="KAG5204777.1"/>
    <property type="molecule type" value="Genomic_DNA"/>
</dbReference>
<dbReference type="Proteomes" id="UP000664991">
    <property type="component" value="Unassembled WGS sequence"/>
</dbReference>
<gene>
    <name evidence="1" type="ORF">JEQ12_019222</name>
</gene>
<reference evidence="1 2" key="1">
    <citation type="submission" date="2020-12" db="EMBL/GenBank/DDBJ databases">
        <title>De novo assembly of Tibetan sheep genome.</title>
        <authorList>
            <person name="Li X."/>
        </authorList>
    </citation>
    <scope>NUCLEOTIDE SEQUENCE [LARGE SCALE GENOMIC DNA]</scope>
    <source>
        <tissue evidence="1">Heart</tissue>
    </source>
</reference>
<accession>A0A836AB80</accession>
<sequence length="181" mass="20780">MERMKKRIVEMKLEEQVAVGLRRVFYSFLTSMDSILHAKVMINGAPTGNVAWHGVVKIGITYSEDVTFLEEANFPPPVHAHFVSHVLLVFSDSVTLTNFWPLATENRRVGLMSGSITAGDKFKAIFKLQAQYNCALEYNKDKRTNVNPNLQKEEDIHESVKKQNFSLFFPLEMYWKALTQH</sequence>
<comment type="caution">
    <text evidence="1">The sequence shown here is derived from an EMBL/GenBank/DDBJ whole genome shotgun (WGS) entry which is preliminary data.</text>
</comment>
<protein>
    <submittedName>
        <fullName evidence="1">Uncharacterized protein</fullName>
    </submittedName>
</protein>
<evidence type="ECO:0000313" key="1">
    <source>
        <dbReference type="EMBL" id="KAG5204777.1"/>
    </source>
</evidence>
<organism evidence="1 2">
    <name type="scientific">Ovis aries</name>
    <name type="common">Sheep</name>
    <dbReference type="NCBI Taxonomy" id="9940"/>
    <lineage>
        <taxon>Eukaryota</taxon>
        <taxon>Metazoa</taxon>
        <taxon>Chordata</taxon>
        <taxon>Craniata</taxon>
        <taxon>Vertebrata</taxon>
        <taxon>Euteleostomi</taxon>
        <taxon>Mammalia</taxon>
        <taxon>Eutheria</taxon>
        <taxon>Laurasiatheria</taxon>
        <taxon>Artiodactyla</taxon>
        <taxon>Ruminantia</taxon>
        <taxon>Pecora</taxon>
        <taxon>Bovidae</taxon>
        <taxon>Caprinae</taxon>
        <taxon>Ovis</taxon>
    </lineage>
</organism>
<proteinExistence type="predicted"/>
<dbReference type="AlphaFoldDB" id="A0A836AB80"/>
<name>A0A836AB80_SHEEP</name>